<protein>
    <submittedName>
        <fullName evidence="1">Uncharacterized protein</fullName>
    </submittedName>
</protein>
<dbReference type="AlphaFoldDB" id="A0A5B7DSX1"/>
<dbReference type="EMBL" id="VSRR010001290">
    <property type="protein sequence ID" value="MPC24113.1"/>
    <property type="molecule type" value="Genomic_DNA"/>
</dbReference>
<comment type="caution">
    <text evidence="1">The sequence shown here is derived from an EMBL/GenBank/DDBJ whole genome shotgun (WGS) entry which is preliminary data.</text>
</comment>
<proteinExistence type="predicted"/>
<sequence>MKPPAGPMGCSGGPIAFVGIVPGREYQQHQHHQHQHLVGAAARGSPGRQHLLARVIVMGTWRSDPPPSPPLDGLLARH</sequence>
<evidence type="ECO:0000313" key="2">
    <source>
        <dbReference type="Proteomes" id="UP000324222"/>
    </source>
</evidence>
<evidence type="ECO:0000313" key="1">
    <source>
        <dbReference type="EMBL" id="MPC24113.1"/>
    </source>
</evidence>
<accession>A0A5B7DSX1</accession>
<keyword evidence="2" id="KW-1185">Reference proteome</keyword>
<organism evidence="1 2">
    <name type="scientific">Portunus trituberculatus</name>
    <name type="common">Swimming crab</name>
    <name type="synonym">Neptunus trituberculatus</name>
    <dbReference type="NCBI Taxonomy" id="210409"/>
    <lineage>
        <taxon>Eukaryota</taxon>
        <taxon>Metazoa</taxon>
        <taxon>Ecdysozoa</taxon>
        <taxon>Arthropoda</taxon>
        <taxon>Crustacea</taxon>
        <taxon>Multicrustacea</taxon>
        <taxon>Malacostraca</taxon>
        <taxon>Eumalacostraca</taxon>
        <taxon>Eucarida</taxon>
        <taxon>Decapoda</taxon>
        <taxon>Pleocyemata</taxon>
        <taxon>Brachyura</taxon>
        <taxon>Eubrachyura</taxon>
        <taxon>Portunoidea</taxon>
        <taxon>Portunidae</taxon>
        <taxon>Portuninae</taxon>
        <taxon>Portunus</taxon>
    </lineage>
</organism>
<gene>
    <name evidence="1" type="ORF">E2C01_017183</name>
</gene>
<dbReference type="Proteomes" id="UP000324222">
    <property type="component" value="Unassembled WGS sequence"/>
</dbReference>
<reference evidence="1 2" key="1">
    <citation type="submission" date="2019-05" db="EMBL/GenBank/DDBJ databases">
        <title>Another draft genome of Portunus trituberculatus and its Hox gene families provides insights of decapod evolution.</title>
        <authorList>
            <person name="Jeong J.-H."/>
            <person name="Song I."/>
            <person name="Kim S."/>
            <person name="Choi T."/>
            <person name="Kim D."/>
            <person name="Ryu S."/>
            <person name="Kim W."/>
        </authorList>
    </citation>
    <scope>NUCLEOTIDE SEQUENCE [LARGE SCALE GENOMIC DNA]</scope>
    <source>
        <tissue evidence="1">Muscle</tissue>
    </source>
</reference>
<name>A0A5B7DSX1_PORTR</name>